<keyword evidence="1" id="KW-0540">Nuclease</keyword>
<dbReference type="RefSeq" id="WP_057907045.1">
    <property type="nucleotide sequence ID" value="NZ_AYYZ01000029.1"/>
</dbReference>
<evidence type="ECO:0000313" key="2">
    <source>
        <dbReference type="Proteomes" id="UP000051291"/>
    </source>
</evidence>
<comment type="caution">
    <text evidence="1">The sequence shown here is derived from an EMBL/GenBank/DDBJ whole genome shotgun (WGS) entry which is preliminary data.</text>
</comment>
<accession>A0A0R1ZB57</accession>
<organism evidence="1 2">
    <name type="scientific">Ligilactobacillus araffinosus DSM 20653</name>
    <dbReference type="NCBI Taxonomy" id="1423820"/>
    <lineage>
        <taxon>Bacteria</taxon>
        <taxon>Bacillati</taxon>
        <taxon>Bacillota</taxon>
        <taxon>Bacilli</taxon>
        <taxon>Lactobacillales</taxon>
        <taxon>Lactobacillaceae</taxon>
        <taxon>Ligilactobacillus</taxon>
    </lineage>
</organism>
<name>A0A0R1ZB57_9LACO</name>
<keyword evidence="1" id="KW-0255">Endonuclease</keyword>
<dbReference type="Proteomes" id="UP000051291">
    <property type="component" value="Unassembled WGS sequence"/>
</dbReference>
<dbReference type="AlphaFoldDB" id="A0A0R1ZB57"/>
<protein>
    <submittedName>
        <fullName evidence="1">AP endonuclease, family 2</fullName>
    </submittedName>
</protein>
<evidence type="ECO:0000313" key="1">
    <source>
        <dbReference type="EMBL" id="KRM52029.1"/>
    </source>
</evidence>
<dbReference type="PATRIC" id="fig|1423820.4.peg.1249"/>
<sequence length="277" mass="31961">MRVQLGLKGSTDDSQYRDRLQYHPDVFEFFTQEDDFTTDGLQKLRYAIQVVQNEATSKIVLHQPMRYQKTIFTELIAPESCCPGLYKFVEQSTIDLLQVAYDFDVQVLIHGAYLRQTPKYIAMYPSFDAAQDAAFKRMDRFNEMGGNHIMFENSISPIFYYGDPQFEDRILAHGYRLAFDTSHCFIAEHGNNDKLVASIKHLMDATVHYHLVDSMGEHHDSLVLGTGKIDWRRVLPLLNENSKATSIYEINLADPTDAKEQMESHRYLVELAKTLTD</sequence>
<keyword evidence="1" id="KW-0378">Hydrolase</keyword>
<proteinExistence type="predicted"/>
<keyword evidence="2" id="KW-1185">Reference proteome</keyword>
<dbReference type="GO" id="GO:0004519">
    <property type="term" value="F:endonuclease activity"/>
    <property type="evidence" value="ECO:0007669"/>
    <property type="project" value="UniProtKB-KW"/>
</dbReference>
<dbReference type="STRING" id="1423820.FC64_GL001223"/>
<gene>
    <name evidence="1" type="ORF">FC64_GL001223</name>
</gene>
<dbReference type="Gene3D" id="3.20.20.150">
    <property type="entry name" value="Divalent-metal-dependent TIM barrel enzymes"/>
    <property type="match status" value="1"/>
</dbReference>
<dbReference type="EMBL" id="AYYZ01000029">
    <property type="protein sequence ID" value="KRM52029.1"/>
    <property type="molecule type" value="Genomic_DNA"/>
</dbReference>
<dbReference type="SUPFAM" id="SSF51658">
    <property type="entry name" value="Xylose isomerase-like"/>
    <property type="match status" value="1"/>
</dbReference>
<dbReference type="InterPro" id="IPR036237">
    <property type="entry name" value="Xyl_isomerase-like_sf"/>
</dbReference>
<reference evidence="1 2" key="1">
    <citation type="journal article" date="2015" name="Genome Announc.">
        <title>Expanding the biotechnology potential of lactobacilli through comparative genomics of 213 strains and associated genera.</title>
        <authorList>
            <person name="Sun Z."/>
            <person name="Harris H.M."/>
            <person name="McCann A."/>
            <person name="Guo C."/>
            <person name="Argimon S."/>
            <person name="Zhang W."/>
            <person name="Yang X."/>
            <person name="Jeffery I.B."/>
            <person name="Cooney J.C."/>
            <person name="Kagawa T.F."/>
            <person name="Liu W."/>
            <person name="Song Y."/>
            <person name="Salvetti E."/>
            <person name="Wrobel A."/>
            <person name="Rasinkangas P."/>
            <person name="Parkhill J."/>
            <person name="Rea M.C."/>
            <person name="O'Sullivan O."/>
            <person name="Ritari J."/>
            <person name="Douillard F.P."/>
            <person name="Paul Ross R."/>
            <person name="Yang R."/>
            <person name="Briner A.E."/>
            <person name="Felis G.E."/>
            <person name="de Vos W.M."/>
            <person name="Barrangou R."/>
            <person name="Klaenhammer T.R."/>
            <person name="Caufield P.W."/>
            <person name="Cui Y."/>
            <person name="Zhang H."/>
            <person name="O'Toole P.W."/>
        </authorList>
    </citation>
    <scope>NUCLEOTIDE SEQUENCE [LARGE SCALE GENOMIC DNA]</scope>
    <source>
        <strain evidence="1 2">DSM 20653</strain>
    </source>
</reference>